<keyword evidence="1" id="KW-0167">Capsid protein</keyword>
<evidence type="ECO:0000313" key="10">
    <source>
        <dbReference type="EMBL" id="BAD05174.1"/>
    </source>
</evidence>
<keyword evidence="2" id="KW-1048">Host nucleus</keyword>
<keyword evidence="3" id="KW-1188">Viral release from host cell</keyword>
<evidence type="ECO:0000256" key="6">
    <source>
        <dbReference type="ARBA" id="ARBA00023219"/>
    </source>
</evidence>
<evidence type="ECO:0000313" key="11">
    <source>
        <dbReference type="Proteomes" id="UP000098246"/>
    </source>
</evidence>
<dbReference type="InterPro" id="IPR007640">
    <property type="entry name" value="UL17-like"/>
</dbReference>
<reference evidence="10" key="1">
    <citation type="journal article" date="2005" name="Vet. Microbiol.">
        <title>A novel genetic marker to differentiate feline herpesvirus type 1 field isolates.</title>
        <authorList>
            <person name="Hamano M."/>
            <person name="Maeda K."/>
            <person name="Kai K."/>
            <person name="Mochizuki M."/>
            <person name="Tohya Y."/>
            <person name="Akashi H."/>
        </authorList>
    </citation>
    <scope>NUCLEOTIDE SEQUENCE</scope>
    <source>
        <strain evidence="10">00-035</strain>
    </source>
</reference>
<reference evidence="9" key="5">
    <citation type="submission" date="2018-03" db="EMBL/GenBank/DDBJ databases">
        <title>Feline Herpesvirus 1 isolate HR-1.</title>
        <authorList>
            <person name="Tian J."/>
            <person name="Liu Y."/>
            <person name="Liu X."/>
            <person name="Sun X."/>
            <person name="Zhang J."/>
            <person name="Qu L."/>
        </authorList>
    </citation>
    <scope>NUCLEOTIDE SEQUENCE</scope>
    <source>
        <strain evidence="9">HR-1</strain>
    </source>
</reference>
<evidence type="ECO:0000313" key="9">
    <source>
        <dbReference type="EMBL" id="AVR53446.1"/>
    </source>
</evidence>
<evidence type="ECO:0000256" key="3">
    <source>
        <dbReference type="ARBA" id="ARBA00022612"/>
    </source>
</evidence>
<proteinExistence type="evidence at transcript level"/>
<evidence type="ECO:0000256" key="2">
    <source>
        <dbReference type="ARBA" id="ARBA00022562"/>
    </source>
</evidence>
<dbReference type="EMBL" id="KR296657">
    <property type="protein sequence ID" value="ANG65552.1"/>
    <property type="molecule type" value="Genomic_DNA"/>
</dbReference>
<dbReference type="Pfam" id="PF04559">
    <property type="entry name" value="Herpes_UL17"/>
    <property type="match status" value="1"/>
</dbReference>
<keyword evidence="5" id="KW-0426">Late protein</keyword>
<organismHost>
    <name type="scientific">Felidae</name>
    <name type="common">cat family</name>
    <dbReference type="NCBI Taxonomy" id="9681"/>
</organismHost>
<dbReference type="Proteomes" id="UP000098246">
    <property type="component" value="Segment"/>
</dbReference>
<evidence type="ECO:0000313" key="12">
    <source>
        <dbReference type="Proteomes" id="UP000149016"/>
    </source>
</evidence>
<keyword evidence="6" id="KW-0231">Viral genome packaging</keyword>
<keyword evidence="4" id="KW-0946">Virion</keyword>
<gene>
    <name evidence="10" type="primary">UL17</name>
</gene>
<dbReference type="OrthoDB" id="3072at10239"/>
<dbReference type="HAMAP" id="MF_04017">
    <property type="entry name" value="HSV_CVC1"/>
    <property type="match status" value="1"/>
</dbReference>
<evidence type="ECO:0000313" key="7">
    <source>
        <dbReference type="EMBL" id="ACT88341.1"/>
    </source>
</evidence>
<dbReference type="Proteomes" id="UP000149016">
    <property type="component" value="Segment"/>
</dbReference>
<evidence type="ECO:0000313" key="8">
    <source>
        <dbReference type="EMBL" id="ANG65552.1"/>
    </source>
</evidence>
<protein>
    <submittedName>
        <fullName evidence="7">DNA packaging tegument protein UL17</fullName>
    </submittedName>
    <submittedName>
        <fullName evidence="10">UL17 homologue</fullName>
    </submittedName>
</protein>
<reference evidence="7" key="2">
    <citation type="submission" date="2009-12" db="EMBL/GenBank/DDBJ databases">
        <authorList>
            <person name="Tai S.-H."/>
            <person name="Niikura M."/>
            <person name="Cheng H.H."/>
            <person name="Kruger J.M."/>
            <person name="Wise A.G."/>
            <person name="Maes R.K."/>
        </authorList>
    </citation>
    <scope>NUCLEOTIDE SEQUENCE</scope>
    <source>
        <strain evidence="7">C-27</strain>
    </source>
</reference>
<dbReference type="GeneID" id="8658573"/>
<keyword evidence="12" id="KW-1185">Reference proteome</keyword>
<dbReference type="EMBL" id="FJ478159">
    <property type="protein sequence ID" value="ACT88341.1"/>
    <property type="molecule type" value="Genomic_DNA"/>
</dbReference>
<dbReference type="GO" id="GO:0051276">
    <property type="term" value="P:chromosome organization"/>
    <property type="evidence" value="ECO:0007669"/>
    <property type="project" value="InterPro"/>
</dbReference>
<dbReference type="GO" id="GO:0019028">
    <property type="term" value="C:viral capsid"/>
    <property type="evidence" value="ECO:0007669"/>
    <property type="project" value="UniProtKB-KW"/>
</dbReference>
<reference evidence="8 11" key="4">
    <citation type="submission" date="2015-04" db="EMBL/GenBank/DDBJ databases">
        <title>Diversity among historical and modern clinical isolates of feline herpesvirus 1.</title>
        <authorList>
            <person name="Vaz P.K."/>
            <person name="Job N."/>
            <person name="Horsington J."/>
            <person name="Hartley C.A."/>
            <person name="Ficorilli N."/>
            <person name="Browning G.F."/>
            <person name="Devlin J.M."/>
        </authorList>
    </citation>
    <scope>NUCLEOTIDE SEQUENCE [LARGE SCALE GENOMIC DNA]</scope>
    <source>
        <strain evidence="8">Feligen</strain>
    </source>
</reference>
<evidence type="ECO:0000256" key="4">
    <source>
        <dbReference type="ARBA" id="ARBA00022844"/>
    </source>
</evidence>
<evidence type="ECO:0000256" key="5">
    <source>
        <dbReference type="ARBA" id="ARBA00022921"/>
    </source>
</evidence>
<dbReference type="KEGG" id="vg:8658573"/>
<dbReference type="RefSeq" id="YP_003331565.1">
    <property type="nucleotide sequence ID" value="NC_013590.2"/>
</dbReference>
<sequence length="691" mass="76797">MDAHIANETKFQLNYGVSPRDRTLVHLIIPTACLVKSGIVPTKLIKPTDGEDLPTSSFKVITQTRYHASGKCTPWESTFGGFIPNGAITNTLVPTCPRDHPYLFRVSPDPGGLFITLEIYCDVNRQFDPFNIIAIRLEIPNDRKTYELLFTYDELLPPGTRYGADASRLTFLCKNFSAYTKRHPGLPDRAVVAGANIEACMGDDTISNHTQSLTQDGTIDALHQLVNGGGFDTPTAISRLEDTDREIMSLIRRASEAITTRHPVRRVPQHQKDGCGVASGLRQGAIGISNHKNRPMATGDVRQETDALLSGLEPRGSGRFIQTSRPYTHREENPENLLIISQEQPKPLTPLDWLDIGHVALLGGDTPSDVWRRRPISLVARRHYITGETFVVVSYENSIAWGGRRAKESNLDGSLIKIISAECLAHGINHPRDLQYDVRKRIIEQYPMLEVPLGDLPPPMLAFDVAAEVVLLERFKNACIQALIASMTETITTQPRMSQLLEYELHDTQRDYIHKVVNRIPELLKALVGSITQISVRDFRDSSLMLAALGHLNAISPASGGVGRLPYHQAWIPNISGGDAMYLFDYFSSSGSVLRLSAEPLAVLLTKCVGGQYRCRFARVSQGSGSRSYERYLPGECYAYICIGFNREFRGIIVFPGGFAFHVTPADHLIWPAHLFEAILSRFCWSIPPTP</sequence>
<name>Q769E7_FHV1</name>
<accession>Q769E7</accession>
<reference evidence="7 12" key="3">
    <citation type="journal article" date="2010" name="Virology">
        <title>Complete genomic sequence and an infectious BAC clone of feline herpesvirus-1 (FHV-1).</title>
        <authorList>
            <person name="Tai S.H."/>
            <person name="Niikura M."/>
            <person name="Cheng H.H."/>
            <person name="Kruger J.M."/>
            <person name="Wise A.G."/>
            <person name="Maes R.K."/>
        </authorList>
    </citation>
    <scope>NUCLEOTIDE SEQUENCE [LARGE SCALE GENOMIC DNA]</scope>
    <source>
        <strain evidence="7">C-27</strain>
    </source>
</reference>
<evidence type="ECO:0000256" key="1">
    <source>
        <dbReference type="ARBA" id="ARBA00022561"/>
    </source>
</evidence>
<dbReference type="EMBL" id="MH027335">
    <property type="protein sequence ID" value="AVR53446.1"/>
    <property type="molecule type" value="mRNA"/>
</dbReference>
<organism evidence="10">
    <name type="scientific">Feline herpesvirus 1</name>
    <name type="common">FeHV-1</name>
    <name type="synonym">Feline viral rhinotracheitis virus</name>
    <dbReference type="NCBI Taxonomy" id="10334"/>
    <lineage>
        <taxon>Viruses</taxon>
        <taxon>Duplodnaviria</taxon>
        <taxon>Heunggongvirae</taxon>
        <taxon>Peploviricota</taxon>
        <taxon>Herviviricetes</taxon>
        <taxon>Herpesvirales</taxon>
        <taxon>Orthoherpesviridae</taxon>
        <taxon>Alphaherpesvirinae</taxon>
        <taxon>Varicellovirus</taxon>
        <taxon>Varicellovirus felidalpha1</taxon>
    </lineage>
</organism>
<dbReference type="EMBL" id="AB112595">
    <property type="protein sequence ID" value="BAD05174.1"/>
    <property type="molecule type" value="Genomic_DNA"/>
</dbReference>